<protein>
    <recommendedName>
        <fullName evidence="3">DUF177 domain-containing protein</fullName>
    </recommendedName>
</protein>
<dbReference type="InterPro" id="IPR003772">
    <property type="entry name" value="YceD"/>
</dbReference>
<dbReference type="AlphaFoldDB" id="A0A0G3EAL9"/>
<gene>
    <name evidence="1" type="ORF">L21SP4_00233</name>
</gene>
<name>A0A0G3EAL9_9BACT</name>
<dbReference type="EMBL" id="CP010904">
    <property type="protein sequence ID" value="AKJ63516.1"/>
    <property type="molecule type" value="Genomic_DNA"/>
</dbReference>
<evidence type="ECO:0000313" key="1">
    <source>
        <dbReference type="EMBL" id="AKJ63516.1"/>
    </source>
</evidence>
<organism evidence="1 2">
    <name type="scientific">Kiritimatiella glycovorans</name>
    <dbReference type="NCBI Taxonomy" id="1307763"/>
    <lineage>
        <taxon>Bacteria</taxon>
        <taxon>Pseudomonadati</taxon>
        <taxon>Kiritimatiellota</taxon>
        <taxon>Kiritimatiellia</taxon>
        <taxon>Kiritimatiellales</taxon>
        <taxon>Kiritimatiellaceae</taxon>
        <taxon>Kiritimatiella</taxon>
    </lineage>
</organism>
<dbReference type="Pfam" id="PF02620">
    <property type="entry name" value="YceD"/>
    <property type="match status" value="1"/>
</dbReference>
<dbReference type="PANTHER" id="PTHR34374:SF1">
    <property type="entry name" value="LARGE RIBOSOMAL RNA SUBUNIT ACCUMULATION PROTEIN YCED HOMOLOG 1, CHLOROPLASTIC"/>
    <property type="match status" value="1"/>
</dbReference>
<dbReference type="STRING" id="1307763.L21SP4_00233"/>
<dbReference type="PATRIC" id="fig|1609981.3.peg.245"/>
<evidence type="ECO:0008006" key="3">
    <source>
        <dbReference type="Google" id="ProtNLM"/>
    </source>
</evidence>
<sequence>MIAVLTRIPERGVRVEGEEPPGVLELEEDPIAREESPVRWELELQLVSRELVVRGSVSAGVRLRCARCGDFFSTTLQDSSFLRGYPVDEGIAEVDITPDLREALLLNLEAYSLCRPECRGICPQCGKNLNEGPCGCRPEEGPGPWDELDNLNL</sequence>
<dbReference type="PANTHER" id="PTHR34374">
    <property type="entry name" value="LARGE RIBOSOMAL RNA SUBUNIT ACCUMULATION PROTEIN YCED HOMOLOG 1, CHLOROPLASTIC"/>
    <property type="match status" value="1"/>
</dbReference>
<evidence type="ECO:0000313" key="2">
    <source>
        <dbReference type="Proteomes" id="UP000035268"/>
    </source>
</evidence>
<reference evidence="2" key="1">
    <citation type="submission" date="2015-02" db="EMBL/GenBank/DDBJ databases">
        <title>Description and complete genome sequence of the first cultured representative of the subdivision 5 of the Verrucomicrobia phylum.</title>
        <authorList>
            <person name="Spring S."/>
            <person name="Bunk B."/>
            <person name="Sproer C."/>
            <person name="Klenk H.-P."/>
        </authorList>
    </citation>
    <scope>NUCLEOTIDE SEQUENCE [LARGE SCALE GENOMIC DNA]</scope>
    <source>
        <strain evidence="2">L21-Fru-AB</strain>
    </source>
</reference>
<proteinExistence type="predicted"/>
<dbReference type="Proteomes" id="UP000035268">
    <property type="component" value="Chromosome"/>
</dbReference>
<accession>A0A0G3EAL9</accession>
<dbReference type="KEGG" id="vbl:L21SP4_00233"/>
<dbReference type="OrthoDB" id="9790372at2"/>
<reference evidence="1 2" key="2">
    <citation type="journal article" date="2016" name="ISME J.">
        <title>Characterization of the first cultured representative of Verrucomicrobia subdivision 5 indicates the proposal of a novel phylum.</title>
        <authorList>
            <person name="Spring S."/>
            <person name="Bunk B."/>
            <person name="Sproer C."/>
            <person name="Schumann P."/>
            <person name="Rohde M."/>
            <person name="Tindall B.J."/>
            <person name="Klenk H.P."/>
        </authorList>
    </citation>
    <scope>NUCLEOTIDE SEQUENCE [LARGE SCALE GENOMIC DNA]</scope>
    <source>
        <strain evidence="1 2">L21-Fru-AB</strain>
    </source>
</reference>
<keyword evidence="2" id="KW-1185">Reference proteome</keyword>